<organism evidence="2 3">
    <name type="scientific">Algoriphagus marincola</name>
    <dbReference type="NCBI Taxonomy" id="264027"/>
    <lineage>
        <taxon>Bacteria</taxon>
        <taxon>Pseudomonadati</taxon>
        <taxon>Bacteroidota</taxon>
        <taxon>Cytophagia</taxon>
        <taxon>Cytophagales</taxon>
        <taxon>Cyclobacteriaceae</taxon>
        <taxon>Algoriphagus</taxon>
    </lineage>
</organism>
<comment type="caution">
    <text evidence="2">The sequence shown here is derived from an EMBL/GenBank/DDBJ whole genome shotgun (WGS) entry which is preliminary data.</text>
</comment>
<feature type="chain" id="PRO_5045325044" description="Secreted protein" evidence="1">
    <location>
        <begin position="20"/>
        <end position="70"/>
    </location>
</feature>
<sequence length="70" mass="7603">MKKLIFTGAIALFSILLLSVSPTENVIAQRSVETGHWVPYYGGNPTPIKEICAGSGSQCILEDTRPPQEQ</sequence>
<dbReference type="RefSeq" id="WP_222584667.1">
    <property type="nucleotide sequence ID" value="NZ_JAHVHP010000002.1"/>
</dbReference>
<evidence type="ECO:0008006" key="4">
    <source>
        <dbReference type="Google" id="ProtNLM"/>
    </source>
</evidence>
<accession>A0ABS7N8X4</accession>
<dbReference type="Proteomes" id="UP000766609">
    <property type="component" value="Unassembled WGS sequence"/>
</dbReference>
<evidence type="ECO:0000256" key="1">
    <source>
        <dbReference type="SAM" id="SignalP"/>
    </source>
</evidence>
<name>A0ABS7N8X4_9BACT</name>
<keyword evidence="3" id="KW-1185">Reference proteome</keyword>
<feature type="signal peptide" evidence="1">
    <location>
        <begin position="1"/>
        <end position="19"/>
    </location>
</feature>
<keyword evidence="1" id="KW-0732">Signal</keyword>
<evidence type="ECO:0000313" key="2">
    <source>
        <dbReference type="EMBL" id="MBY5952343.1"/>
    </source>
</evidence>
<dbReference type="EMBL" id="JAHVHP010000002">
    <property type="protein sequence ID" value="MBY5952343.1"/>
    <property type="molecule type" value="Genomic_DNA"/>
</dbReference>
<protein>
    <recommendedName>
        <fullName evidence="4">Secreted protein</fullName>
    </recommendedName>
</protein>
<gene>
    <name evidence="2" type="ORF">KUV23_15250</name>
</gene>
<evidence type="ECO:0000313" key="3">
    <source>
        <dbReference type="Proteomes" id="UP000766609"/>
    </source>
</evidence>
<reference evidence="2 3" key="1">
    <citation type="submission" date="2021-06" db="EMBL/GenBank/DDBJ databases">
        <title>44 bacteria genomes isolated from Dapeng, Shenzhen.</title>
        <authorList>
            <person name="Zheng W."/>
            <person name="Yu S."/>
            <person name="Huang Y."/>
        </authorList>
    </citation>
    <scope>NUCLEOTIDE SEQUENCE [LARGE SCALE GENOMIC DNA]</scope>
    <source>
        <strain evidence="2 3">DP5N14-6</strain>
    </source>
</reference>
<proteinExistence type="predicted"/>